<dbReference type="Proteomes" id="UP000054988">
    <property type="component" value="Unassembled WGS sequence"/>
</dbReference>
<sequence length="23" mass="2848">MELGLTRGRRRLRIIKRYIFSVL</sequence>
<organism evidence="1 2">
    <name type="scientific">Moniliophthora roreri</name>
    <name type="common">Frosty pod rot fungus</name>
    <name type="synonym">Monilia roreri</name>
    <dbReference type="NCBI Taxonomy" id="221103"/>
    <lineage>
        <taxon>Eukaryota</taxon>
        <taxon>Fungi</taxon>
        <taxon>Dikarya</taxon>
        <taxon>Basidiomycota</taxon>
        <taxon>Agaricomycotina</taxon>
        <taxon>Agaricomycetes</taxon>
        <taxon>Agaricomycetidae</taxon>
        <taxon>Agaricales</taxon>
        <taxon>Marasmiineae</taxon>
        <taxon>Marasmiaceae</taxon>
        <taxon>Moniliophthora</taxon>
    </lineage>
</organism>
<evidence type="ECO:0000313" key="1">
    <source>
        <dbReference type="EMBL" id="KTB41039.1"/>
    </source>
</evidence>
<reference evidence="1 2" key="1">
    <citation type="submission" date="2015-12" db="EMBL/GenBank/DDBJ databases">
        <title>Draft genome sequence of Moniliophthora roreri, the causal agent of frosty pod rot of cacao.</title>
        <authorList>
            <person name="Aime M.C."/>
            <person name="Diaz-Valderrama J.R."/>
            <person name="Kijpornyongpan T."/>
            <person name="Phillips-Mora W."/>
        </authorList>
    </citation>
    <scope>NUCLEOTIDE SEQUENCE [LARGE SCALE GENOMIC DNA]</scope>
    <source>
        <strain evidence="1 2">MCA 2952</strain>
    </source>
</reference>
<protein>
    <submittedName>
        <fullName evidence="1">Uncharacterized protein</fullName>
    </submittedName>
</protein>
<proteinExistence type="predicted"/>
<accession>A0A0W0FXH1</accession>
<dbReference type="AlphaFoldDB" id="A0A0W0FXH1"/>
<evidence type="ECO:0000313" key="2">
    <source>
        <dbReference type="Proteomes" id="UP000054988"/>
    </source>
</evidence>
<dbReference type="EMBL" id="LATX01001519">
    <property type="protein sequence ID" value="KTB41039.1"/>
    <property type="molecule type" value="Genomic_DNA"/>
</dbReference>
<name>A0A0W0FXH1_MONRR</name>
<comment type="caution">
    <text evidence="1">The sequence shown here is derived from an EMBL/GenBank/DDBJ whole genome shotgun (WGS) entry which is preliminary data.</text>
</comment>
<gene>
    <name evidence="1" type="ORF">WG66_6382</name>
</gene>